<reference evidence="9" key="1">
    <citation type="journal article" date="2015" name="BMC Genomics">
        <title>Genomic and transcriptomic analysis of the endophytic fungus Pestalotiopsis fici reveals its lifestyle and high potential for synthesis of natural products.</title>
        <authorList>
            <person name="Wang X."/>
            <person name="Zhang X."/>
            <person name="Liu L."/>
            <person name="Xiang M."/>
            <person name="Wang W."/>
            <person name="Sun X."/>
            <person name="Che Y."/>
            <person name="Guo L."/>
            <person name="Liu G."/>
            <person name="Guo L."/>
            <person name="Wang C."/>
            <person name="Yin W.B."/>
            <person name="Stadler M."/>
            <person name="Zhang X."/>
            <person name="Liu X."/>
        </authorList>
    </citation>
    <scope>NUCLEOTIDE SEQUENCE [LARGE SCALE GENOMIC DNA]</scope>
    <source>
        <strain evidence="9">W106-1 / CGMCC3.15140</strain>
    </source>
</reference>
<dbReference type="Pfam" id="PF01494">
    <property type="entry name" value="FAD_binding_3"/>
    <property type="match status" value="1"/>
</dbReference>
<feature type="domain" description="FAD-binding" evidence="7">
    <location>
        <begin position="6"/>
        <end position="335"/>
    </location>
</feature>
<dbReference type="OMA" id="YKFRDST"/>
<protein>
    <recommendedName>
        <fullName evidence="7">FAD-binding domain-containing protein</fullName>
    </recommendedName>
</protein>
<dbReference type="InterPro" id="IPR002938">
    <property type="entry name" value="FAD-bd"/>
</dbReference>
<sequence length="438" mass="48156">MTTAFKVIVVGAGPAGLSLAHALSLAKIDFVVLERRETVSMDSGASLVLAPTTLRVMEQFGLLDKLLALGGELKSNKTLDVRGNELGHSEAVQLMRKNHGTAPIAFHRAHLIDAIHDGLSAEAKSKIITGKRISDIISDDNGAVVHCEDGTSYEGDIVIGADGVHSQVRRIMRKMAVAGGREADWDPEVPYTSEYRCLWCSFPHPDSGLGYDTQDRDRSVMYLGGVERSWIFLYERLPQKTRERASYSDRDVDDMAARFAEYPVTEKLKVKDCYAMKITAGMSNLEEGILKHWSYGRIALVGDACHKFTPNAGLGFNNGMQDLVALCNGIYKGVQASPNDSKLDMPTVHSIFASYQAARKSEIQAQFAQSTHTTRMQAWSSPPHYLMARIMGKDFVQKILLNYVASRAISKSLILEYGPNPTVVQGAVPWVHQITPAV</sequence>
<evidence type="ECO:0000256" key="5">
    <source>
        <dbReference type="ARBA" id="ARBA00022827"/>
    </source>
</evidence>
<keyword evidence="9" id="KW-1185">Reference proteome</keyword>
<comment type="pathway">
    <text evidence="2">Secondary metabolite biosynthesis.</text>
</comment>
<dbReference type="GO" id="GO:0071949">
    <property type="term" value="F:FAD binding"/>
    <property type="evidence" value="ECO:0007669"/>
    <property type="project" value="InterPro"/>
</dbReference>
<dbReference type="Proteomes" id="UP000030651">
    <property type="component" value="Unassembled WGS sequence"/>
</dbReference>
<dbReference type="HOGENOM" id="CLU_009665_12_2_1"/>
<name>W3XJE9_PESFW</name>
<dbReference type="InParanoid" id="W3XJE9"/>
<dbReference type="GeneID" id="19265019"/>
<comment type="cofactor">
    <cofactor evidence="1">
        <name>FAD</name>
        <dbReference type="ChEBI" id="CHEBI:57692"/>
    </cofactor>
</comment>
<keyword evidence="4" id="KW-0285">Flavoprotein</keyword>
<organism evidence="8 9">
    <name type="scientific">Pestalotiopsis fici (strain W106-1 / CGMCC3.15140)</name>
    <dbReference type="NCBI Taxonomy" id="1229662"/>
    <lineage>
        <taxon>Eukaryota</taxon>
        <taxon>Fungi</taxon>
        <taxon>Dikarya</taxon>
        <taxon>Ascomycota</taxon>
        <taxon>Pezizomycotina</taxon>
        <taxon>Sordariomycetes</taxon>
        <taxon>Xylariomycetidae</taxon>
        <taxon>Amphisphaeriales</taxon>
        <taxon>Sporocadaceae</taxon>
        <taxon>Pestalotiopsis</taxon>
    </lineage>
</organism>
<dbReference type="AlphaFoldDB" id="W3XJE9"/>
<dbReference type="InterPro" id="IPR050562">
    <property type="entry name" value="FAD_mOase_fung"/>
</dbReference>
<dbReference type="PRINTS" id="PR00420">
    <property type="entry name" value="RNGMNOXGNASE"/>
</dbReference>
<dbReference type="PANTHER" id="PTHR47356">
    <property type="entry name" value="FAD-DEPENDENT MONOOXYGENASE ASQG-RELATED"/>
    <property type="match status" value="1"/>
</dbReference>
<dbReference type="GO" id="GO:0004497">
    <property type="term" value="F:monooxygenase activity"/>
    <property type="evidence" value="ECO:0007669"/>
    <property type="project" value="InterPro"/>
</dbReference>
<dbReference type="KEGG" id="pfy:PFICI_00006"/>
<dbReference type="RefSeq" id="XP_007826778.1">
    <property type="nucleotide sequence ID" value="XM_007828587.1"/>
</dbReference>
<comment type="similarity">
    <text evidence="3">Belongs to the paxM FAD-dependent monooxygenase family.</text>
</comment>
<dbReference type="STRING" id="1229662.W3XJE9"/>
<dbReference type="PANTHER" id="PTHR47356:SF2">
    <property type="entry name" value="FAD-BINDING DOMAIN-CONTAINING PROTEIN-RELATED"/>
    <property type="match status" value="1"/>
</dbReference>
<gene>
    <name evidence="8" type="ORF">PFICI_00006</name>
</gene>
<evidence type="ECO:0000256" key="2">
    <source>
        <dbReference type="ARBA" id="ARBA00005179"/>
    </source>
</evidence>
<dbReference type="OrthoDB" id="2431938at2759"/>
<dbReference type="InterPro" id="IPR036188">
    <property type="entry name" value="FAD/NAD-bd_sf"/>
</dbReference>
<evidence type="ECO:0000259" key="7">
    <source>
        <dbReference type="Pfam" id="PF01494"/>
    </source>
</evidence>
<evidence type="ECO:0000256" key="6">
    <source>
        <dbReference type="ARBA" id="ARBA00023002"/>
    </source>
</evidence>
<keyword evidence="5" id="KW-0274">FAD</keyword>
<keyword evidence="6" id="KW-0560">Oxidoreductase</keyword>
<accession>W3XJE9</accession>
<proteinExistence type="inferred from homology"/>
<dbReference type="EMBL" id="KI912109">
    <property type="protein sequence ID" value="ETS86178.1"/>
    <property type="molecule type" value="Genomic_DNA"/>
</dbReference>
<evidence type="ECO:0000256" key="3">
    <source>
        <dbReference type="ARBA" id="ARBA00007992"/>
    </source>
</evidence>
<evidence type="ECO:0000313" key="9">
    <source>
        <dbReference type="Proteomes" id="UP000030651"/>
    </source>
</evidence>
<dbReference type="SUPFAM" id="SSF51905">
    <property type="entry name" value="FAD/NAD(P)-binding domain"/>
    <property type="match status" value="1"/>
</dbReference>
<evidence type="ECO:0000313" key="8">
    <source>
        <dbReference type="EMBL" id="ETS86178.1"/>
    </source>
</evidence>
<dbReference type="Gene3D" id="3.50.50.60">
    <property type="entry name" value="FAD/NAD(P)-binding domain"/>
    <property type="match status" value="1"/>
</dbReference>
<evidence type="ECO:0000256" key="4">
    <source>
        <dbReference type="ARBA" id="ARBA00022630"/>
    </source>
</evidence>
<dbReference type="eggNOG" id="KOG2614">
    <property type="taxonomic scope" value="Eukaryota"/>
</dbReference>
<evidence type="ECO:0000256" key="1">
    <source>
        <dbReference type="ARBA" id="ARBA00001974"/>
    </source>
</evidence>